<protein>
    <recommendedName>
        <fullName evidence="3">Ankyrin repeat domain-containing protein</fullName>
    </recommendedName>
</protein>
<dbReference type="InterPro" id="IPR036770">
    <property type="entry name" value="Ankyrin_rpt-contain_sf"/>
</dbReference>
<sequence length="178" mass="19856">MLAKRSTLKEFLEEVRARGPVDWSDPLWAETLSGAIANKSPEYRVAIANFVLEQGVDPSVVDDGDRTNILHELFVGGERGHNFELEAPLLERLLDGGADINLRSPRFGLPLEALSSMGASDEKLQPFYDVVFARPDIDMSAIINKHGSTLGELLISTTRPDMTRRAQEYMERTEGRNE</sequence>
<name>A0ABQ5RGX4_9MICO</name>
<comment type="caution">
    <text evidence="1">The sequence shown here is derived from an EMBL/GenBank/DDBJ whole genome shotgun (WGS) entry which is preliminary data.</text>
</comment>
<gene>
    <name evidence="1" type="ORF">BCONGLO52_19210</name>
</gene>
<dbReference type="Gene3D" id="1.25.40.20">
    <property type="entry name" value="Ankyrin repeat-containing domain"/>
    <property type="match status" value="1"/>
</dbReference>
<dbReference type="RefSeq" id="WP_126988533.1">
    <property type="nucleotide sequence ID" value="NZ_BSDQ01000001.1"/>
</dbReference>
<proteinExistence type="predicted"/>
<reference evidence="1" key="1">
    <citation type="submission" date="2022-12" db="EMBL/GenBank/DDBJ databases">
        <title>Reference genome sequencing for broad-spectrum identification of bacterial and archaeal isolates by mass spectrometry.</title>
        <authorList>
            <person name="Sekiguchi Y."/>
            <person name="Tourlousse D.M."/>
        </authorList>
    </citation>
    <scope>NUCLEOTIDE SEQUENCE</scope>
    <source>
        <strain evidence="1">5-2</strain>
    </source>
</reference>
<dbReference type="Proteomes" id="UP001144451">
    <property type="component" value="Unassembled WGS sequence"/>
</dbReference>
<organism evidence="1 2">
    <name type="scientific">Brachybacterium conglomeratum</name>
    <dbReference type="NCBI Taxonomy" id="47846"/>
    <lineage>
        <taxon>Bacteria</taxon>
        <taxon>Bacillati</taxon>
        <taxon>Actinomycetota</taxon>
        <taxon>Actinomycetes</taxon>
        <taxon>Micrococcales</taxon>
        <taxon>Dermabacteraceae</taxon>
        <taxon>Brachybacterium</taxon>
    </lineage>
</organism>
<keyword evidence="2" id="KW-1185">Reference proteome</keyword>
<evidence type="ECO:0000313" key="2">
    <source>
        <dbReference type="Proteomes" id="UP001144451"/>
    </source>
</evidence>
<evidence type="ECO:0000313" key="1">
    <source>
        <dbReference type="EMBL" id="GLI31080.1"/>
    </source>
</evidence>
<evidence type="ECO:0008006" key="3">
    <source>
        <dbReference type="Google" id="ProtNLM"/>
    </source>
</evidence>
<dbReference type="GeneID" id="78122216"/>
<accession>A0ABQ5RGX4</accession>
<dbReference type="EMBL" id="BSDQ01000001">
    <property type="protein sequence ID" value="GLI31080.1"/>
    <property type="molecule type" value="Genomic_DNA"/>
</dbReference>